<comment type="caution">
    <text evidence="2">The sequence shown here is derived from an EMBL/GenBank/DDBJ whole genome shotgun (WGS) entry which is preliminary data.</text>
</comment>
<keyword evidence="1" id="KW-0732">Signal</keyword>
<protein>
    <submittedName>
        <fullName evidence="2">Uncharacterized protein</fullName>
    </submittedName>
</protein>
<accession>A0A8S4PEX2</accession>
<reference evidence="2" key="1">
    <citation type="submission" date="2022-03" db="EMBL/GenBank/DDBJ databases">
        <authorList>
            <person name="Martin C."/>
        </authorList>
    </citation>
    <scope>NUCLEOTIDE SEQUENCE</scope>
</reference>
<gene>
    <name evidence="2" type="ORF">OFUS_LOCUS15089</name>
</gene>
<feature type="chain" id="PRO_5035858569" evidence="1">
    <location>
        <begin position="18"/>
        <end position="133"/>
    </location>
</feature>
<dbReference type="AlphaFoldDB" id="A0A8S4PEX2"/>
<sequence>MIATVLLLCIFGTLCRADHKSWKPPHPCPDGKRYCVIDPCNDLVRPNCPACPKATCVSNYCDYCFPALFNFKGSWVNCRREEFECENPVRCLVNPCDHVNPPRKGHCVASYCDPDVPCKAVCFDQKCRKVPCR</sequence>
<dbReference type="Proteomes" id="UP000749559">
    <property type="component" value="Unassembled WGS sequence"/>
</dbReference>
<feature type="signal peptide" evidence="1">
    <location>
        <begin position="1"/>
        <end position="17"/>
    </location>
</feature>
<organism evidence="2 3">
    <name type="scientific">Owenia fusiformis</name>
    <name type="common">Polychaete worm</name>
    <dbReference type="NCBI Taxonomy" id="6347"/>
    <lineage>
        <taxon>Eukaryota</taxon>
        <taxon>Metazoa</taxon>
        <taxon>Spiralia</taxon>
        <taxon>Lophotrochozoa</taxon>
        <taxon>Annelida</taxon>
        <taxon>Polychaeta</taxon>
        <taxon>Sedentaria</taxon>
        <taxon>Canalipalpata</taxon>
        <taxon>Sabellida</taxon>
        <taxon>Oweniida</taxon>
        <taxon>Oweniidae</taxon>
        <taxon>Owenia</taxon>
    </lineage>
</organism>
<name>A0A8S4PEX2_OWEFU</name>
<proteinExistence type="predicted"/>
<evidence type="ECO:0000256" key="1">
    <source>
        <dbReference type="SAM" id="SignalP"/>
    </source>
</evidence>
<evidence type="ECO:0000313" key="3">
    <source>
        <dbReference type="Proteomes" id="UP000749559"/>
    </source>
</evidence>
<dbReference type="EMBL" id="CAIIXF020000007">
    <property type="protein sequence ID" value="CAH1789788.1"/>
    <property type="molecule type" value="Genomic_DNA"/>
</dbReference>
<evidence type="ECO:0000313" key="2">
    <source>
        <dbReference type="EMBL" id="CAH1789788.1"/>
    </source>
</evidence>
<keyword evidence="3" id="KW-1185">Reference proteome</keyword>